<feature type="signal peptide" evidence="4">
    <location>
        <begin position="1"/>
        <end position="26"/>
    </location>
</feature>
<feature type="region of interest" description="Disordered" evidence="3">
    <location>
        <begin position="30"/>
        <end position="62"/>
    </location>
</feature>
<evidence type="ECO:0000256" key="3">
    <source>
        <dbReference type="SAM" id="MobiDB-lite"/>
    </source>
</evidence>
<organism evidence="6 7">
    <name type="scientific">Gordonia caeni</name>
    <dbReference type="NCBI Taxonomy" id="1007097"/>
    <lineage>
        <taxon>Bacteria</taxon>
        <taxon>Bacillati</taxon>
        <taxon>Actinomycetota</taxon>
        <taxon>Actinomycetes</taxon>
        <taxon>Mycobacteriales</taxon>
        <taxon>Gordoniaceae</taxon>
        <taxon>Gordonia</taxon>
    </lineage>
</organism>
<evidence type="ECO:0000313" key="7">
    <source>
        <dbReference type="Proteomes" id="UP001418444"/>
    </source>
</evidence>
<comment type="caution">
    <text evidence="6">The sequence shown here is derived from an EMBL/GenBank/DDBJ whole genome shotgun (WGS) entry which is preliminary data.</text>
</comment>
<dbReference type="RefSeq" id="WP_344783936.1">
    <property type="nucleotide sequence ID" value="NZ_BAAAZW010000006.1"/>
</dbReference>
<evidence type="ECO:0000313" key="6">
    <source>
        <dbReference type="EMBL" id="GAA3962708.1"/>
    </source>
</evidence>
<comment type="similarity">
    <text evidence="2">Belongs to the MTB12 family.</text>
</comment>
<evidence type="ECO:0000256" key="4">
    <source>
        <dbReference type="SAM" id="SignalP"/>
    </source>
</evidence>
<proteinExistence type="inferred from homology"/>
<reference evidence="7" key="1">
    <citation type="journal article" date="2019" name="Int. J. Syst. Evol. Microbiol.">
        <title>The Global Catalogue of Microorganisms (GCM) 10K type strain sequencing project: providing services to taxonomists for standard genome sequencing and annotation.</title>
        <authorList>
            <consortium name="The Broad Institute Genomics Platform"/>
            <consortium name="The Broad Institute Genome Sequencing Center for Infectious Disease"/>
            <person name="Wu L."/>
            <person name="Ma J."/>
        </authorList>
    </citation>
    <scope>NUCLEOTIDE SEQUENCE [LARGE SCALE GENOMIC DNA]</scope>
    <source>
        <strain evidence="7">JCM 16923</strain>
    </source>
</reference>
<sequence length="178" mass="18194">MTRAPRFHSAVVAGCAALALVLTACAEGGEAAKASDGPPPTAGDETSTTAEPPPPGAEPPTAADLNQSIAQAFAGSMTIEQKAAVFEYGAQDPLLVDRFTEAAETNHLTLTVTEVRRTPAGAVAVAQVTSPTGVQDRDVPMIYEDGHWLITSEFTCSVVAAANLRSPVCPVPSPPAGN</sequence>
<feature type="domain" description="Low molecular weight antigen MTB12-like C-terminal" evidence="5">
    <location>
        <begin position="59"/>
        <end position="164"/>
    </location>
</feature>
<evidence type="ECO:0000256" key="1">
    <source>
        <dbReference type="ARBA" id="ARBA00022729"/>
    </source>
</evidence>
<dbReference type="Pfam" id="PF26580">
    <property type="entry name" value="Mtb12_C"/>
    <property type="match status" value="1"/>
</dbReference>
<name>A0ABP7PB91_9ACTN</name>
<dbReference type="EMBL" id="BAAAZW010000006">
    <property type="protein sequence ID" value="GAA3962708.1"/>
    <property type="molecule type" value="Genomic_DNA"/>
</dbReference>
<feature type="chain" id="PRO_5045671202" description="Low molecular weight antigen MTB12-like C-terminal domain-containing protein" evidence="4">
    <location>
        <begin position="27"/>
        <end position="178"/>
    </location>
</feature>
<keyword evidence="1 4" id="KW-0732">Signal</keyword>
<evidence type="ECO:0000256" key="2">
    <source>
        <dbReference type="ARBA" id="ARBA00093774"/>
    </source>
</evidence>
<dbReference type="Proteomes" id="UP001418444">
    <property type="component" value="Unassembled WGS sequence"/>
</dbReference>
<dbReference type="PROSITE" id="PS51257">
    <property type="entry name" value="PROKAR_LIPOPROTEIN"/>
    <property type="match status" value="1"/>
</dbReference>
<evidence type="ECO:0000259" key="5">
    <source>
        <dbReference type="Pfam" id="PF26580"/>
    </source>
</evidence>
<keyword evidence="7" id="KW-1185">Reference proteome</keyword>
<dbReference type="InterPro" id="IPR058644">
    <property type="entry name" value="Mtb12-like_C"/>
</dbReference>
<protein>
    <recommendedName>
        <fullName evidence="5">Low molecular weight antigen MTB12-like C-terminal domain-containing protein</fullName>
    </recommendedName>
</protein>
<accession>A0ABP7PB91</accession>
<gene>
    <name evidence="6" type="ORF">GCM10022231_23640</name>
</gene>